<keyword evidence="5" id="KW-0547">Nucleotide-binding</keyword>
<dbReference type="PANTHER" id="PTHR23090">
    <property type="entry name" value="NH 3 /GLUTAMINE-DEPENDENT NAD + SYNTHETASE"/>
    <property type="match status" value="1"/>
</dbReference>
<dbReference type="InterPro" id="IPR036526">
    <property type="entry name" value="C-N_Hydrolase_sf"/>
</dbReference>
<dbReference type="AlphaFoldDB" id="A0A381N8H5"/>
<dbReference type="CDD" id="cd07570">
    <property type="entry name" value="GAT_Gln-NAD-synth"/>
    <property type="match status" value="1"/>
</dbReference>
<accession>A0A381N8H5</accession>
<reference evidence="9" key="1">
    <citation type="submission" date="2018-05" db="EMBL/GenBank/DDBJ databases">
        <authorList>
            <person name="Lanie J.A."/>
            <person name="Ng W.-L."/>
            <person name="Kazmierczak K.M."/>
            <person name="Andrzejewski T.M."/>
            <person name="Davidsen T.M."/>
            <person name="Wayne K.J."/>
            <person name="Tettelin H."/>
            <person name="Glass J.I."/>
            <person name="Rusch D."/>
            <person name="Podicherti R."/>
            <person name="Tsui H.-C.T."/>
            <person name="Winkler M.E."/>
        </authorList>
    </citation>
    <scope>NUCLEOTIDE SEQUENCE</scope>
</reference>
<keyword evidence="7" id="KW-0520">NAD</keyword>
<evidence type="ECO:0000256" key="7">
    <source>
        <dbReference type="ARBA" id="ARBA00023027"/>
    </source>
</evidence>
<evidence type="ECO:0000256" key="5">
    <source>
        <dbReference type="ARBA" id="ARBA00022741"/>
    </source>
</evidence>
<sequence>MNIKIASSNLNQIPLDWDRNYTNIKTSILKSIKNNVKVLCLPELSITGYGCQDLFFNNWVIEKAKLELIKIQKLCNQITVIVGLPLHYKNKTYNTCCIINNKEIKGFFVKSNLPNDGIHYEKRWFEPWNLGEKKEIFFNGKKVPIGTIQYEYNKDLTIGFEICRDSWDKERPLKYINTSKKHLLILHSNASHYAFHKFNFRKNQVIDSSKKYDCTYISCNLLGNESGKSIFEGDTILAQKGKLLHISKRFSFKNIISNIYDIDLEKASTKFVDSKTNIFEEFINAASLALFDYNIKSKCNGFTVSLSGGADSSCTVILVYEMIRRAMLELGEKEVIKKLNLKNLQEDDCSINTVMKNILITVYQKSKNSSLNTELSAKKLAQFISSTHFKWSINEEVKSIIDKISKTTNKKYNWENDNIALQNVQARVRSPFIWFIANTNNMILLSTSNRSESAVGYSTMDGDTSGSVSPIAGIDKVFIKKLLIYLKEKYNYNCLNNVLNLEPSAELKPKKFNQTDEDDLMPYSILSRIERHAIKERLSPKNIYDKIKKEKICTDNKLKKYIKRFFNLLGKNQWKRERTAPSFHFDDYSLDASTWYKFPILSSNFKQEIEEL</sequence>
<dbReference type="EC" id="6.3.5.1" evidence="3"/>
<keyword evidence="6" id="KW-0067">ATP-binding</keyword>
<dbReference type="GO" id="GO:0005524">
    <property type="term" value="F:ATP binding"/>
    <property type="evidence" value="ECO:0007669"/>
    <property type="project" value="UniProtKB-KW"/>
</dbReference>
<dbReference type="UniPathway" id="UPA00253">
    <property type="reaction ID" value="UER00334"/>
</dbReference>
<dbReference type="PIRSF" id="PIRSF006630">
    <property type="entry name" value="NADS_GAT"/>
    <property type="match status" value="1"/>
</dbReference>
<dbReference type="GO" id="GO:0009435">
    <property type="term" value="P:NAD+ biosynthetic process"/>
    <property type="evidence" value="ECO:0007669"/>
    <property type="project" value="UniProtKB-UniPathway"/>
</dbReference>
<dbReference type="PROSITE" id="PS50263">
    <property type="entry name" value="CN_HYDROLASE"/>
    <property type="match status" value="1"/>
</dbReference>
<dbReference type="InterPro" id="IPR022310">
    <property type="entry name" value="NAD/GMP_synthase"/>
</dbReference>
<dbReference type="InterPro" id="IPR014445">
    <property type="entry name" value="Gln-dep_NAD_synthase"/>
</dbReference>
<keyword evidence="4" id="KW-0436">Ligase</keyword>
<evidence type="ECO:0000256" key="4">
    <source>
        <dbReference type="ARBA" id="ARBA00022598"/>
    </source>
</evidence>
<dbReference type="CDD" id="cd00553">
    <property type="entry name" value="NAD_synthase"/>
    <property type="match status" value="1"/>
</dbReference>
<dbReference type="SUPFAM" id="SSF56317">
    <property type="entry name" value="Carbon-nitrogen hydrolase"/>
    <property type="match status" value="1"/>
</dbReference>
<comment type="similarity">
    <text evidence="2">In the C-terminal section; belongs to the NAD synthetase family.</text>
</comment>
<dbReference type="PANTHER" id="PTHR23090:SF9">
    <property type="entry name" value="GLUTAMINE-DEPENDENT NAD(+) SYNTHETASE"/>
    <property type="match status" value="1"/>
</dbReference>
<dbReference type="Gene3D" id="3.60.110.10">
    <property type="entry name" value="Carbon-nitrogen hydrolase"/>
    <property type="match status" value="1"/>
</dbReference>
<feature type="domain" description="CN hydrolase" evidence="8">
    <location>
        <begin position="3"/>
        <end position="264"/>
    </location>
</feature>
<dbReference type="Pfam" id="PF00795">
    <property type="entry name" value="CN_hydrolase"/>
    <property type="match status" value="1"/>
</dbReference>
<dbReference type="SUPFAM" id="SSF52402">
    <property type="entry name" value="Adenine nucleotide alpha hydrolases-like"/>
    <property type="match status" value="1"/>
</dbReference>
<dbReference type="Gene3D" id="3.40.50.620">
    <property type="entry name" value="HUPs"/>
    <property type="match status" value="1"/>
</dbReference>
<evidence type="ECO:0000313" key="9">
    <source>
        <dbReference type="EMBL" id="SUZ50926.1"/>
    </source>
</evidence>
<organism evidence="9">
    <name type="scientific">marine metagenome</name>
    <dbReference type="NCBI Taxonomy" id="408172"/>
    <lineage>
        <taxon>unclassified sequences</taxon>
        <taxon>metagenomes</taxon>
        <taxon>ecological metagenomes</taxon>
    </lineage>
</organism>
<dbReference type="HAMAP" id="MF_02090">
    <property type="entry name" value="NadE_glutamine_dep"/>
    <property type="match status" value="1"/>
</dbReference>
<dbReference type="GO" id="GO:0005737">
    <property type="term" value="C:cytoplasm"/>
    <property type="evidence" value="ECO:0007669"/>
    <property type="project" value="InterPro"/>
</dbReference>
<dbReference type="InterPro" id="IPR014729">
    <property type="entry name" value="Rossmann-like_a/b/a_fold"/>
</dbReference>
<comment type="pathway">
    <text evidence="1">Cofactor biosynthesis; NAD(+) biosynthesis; NAD(+) from deamido-NAD(+) (L-Gln route): step 1/1.</text>
</comment>
<evidence type="ECO:0000256" key="2">
    <source>
        <dbReference type="ARBA" id="ARBA00007145"/>
    </source>
</evidence>
<dbReference type="EMBL" id="UINC01000197">
    <property type="protein sequence ID" value="SUZ50926.1"/>
    <property type="molecule type" value="Genomic_DNA"/>
</dbReference>
<evidence type="ECO:0000256" key="1">
    <source>
        <dbReference type="ARBA" id="ARBA00005188"/>
    </source>
</evidence>
<name>A0A381N8H5_9ZZZZ</name>
<dbReference type="InterPro" id="IPR003010">
    <property type="entry name" value="C-N_Hydrolase"/>
</dbReference>
<proteinExistence type="inferred from homology"/>
<dbReference type="GO" id="GO:0003952">
    <property type="term" value="F:NAD+ synthase (glutamine-hydrolyzing) activity"/>
    <property type="evidence" value="ECO:0007669"/>
    <property type="project" value="UniProtKB-EC"/>
</dbReference>
<evidence type="ECO:0000256" key="3">
    <source>
        <dbReference type="ARBA" id="ARBA00012743"/>
    </source>
</evidence>
<gene>
    <name evidence="9" type="ORF">METZ01_LOCUS3780</name>
</gene>
<dbReference type="NCBIfam" id="TIGR00552">
    <property type="entry name" value="nadE"/>
    <property type="match status" value="1"/>
</dbReference>
<protein>
    <recommendedName>
        <fullName evidence="3">NAD(+) synthase (glutamine-hydrolyzing)</fullName>
        <ecNumber evidence="3">6.3.5.1</ecNumber>
    </recommendedName>
</protein>
<dbReference type="GO" id="GO:0004359">
    <property type="term" value="F:glutaminase activity"/>
    <property type="evidence" value="ECO:0007669"/>
    <property type="project" value="InterPro"/>
</dbReference>
<evidence type="ECO:0000256" key="6">
    <source>
        <dbReference type="ARBA" id="ARBA00022840"/>
    </source>
</evidence>
<dbReference type="Pfam" id="PF02540">
    <property type="entry name" value="NAD_synthase"/>
    <property type="match status" value="1"/>
</dbReference>
<dbReference type="InterPro" id="IPR003694">
    <property type="entry name" value="NAD_synthase"/>
</dbReference>
<evidence type="ECO:0000259" key="8">
    <source>
        <dbReference type="PROSITE" id="PS50263"/>
    </source>
</evidence>